<reference evidence="1" key="1">
    <citation type="journal article" date="2015" name="Nature">
        <title>Complex archaea that bridge the gap between prokaryotes and eukaryotes.</title>
        <authorList>
            <person name="Spang A."/>
            <person name="Saw J.H."/>
            <person name="Jorgensen S.L."/>
            <person name="Zaremba-Niedzwiedzka K."/>
            <person name="Martijn J."/>
            <person name="Lind A.E."/>
            <person name="van Eijk R."/>
            <person name="Schleper C."/>
            <person name="Guy L."/>
            <person name="Ettema T.J."/>
        </authorList>
    </citation>
    <scope>NUCLEOTIDE SEQUENCE</scope>
</reference>
<comment type="caution">
    <text evidence="1">The sequence shown here is derived from an EMBL/GenBank/DDBJ whole genome shotgun (WGS) entry which is preliminary data.</text>
</comment>
<gene>
    <name evidence="1" type="ORF">LCGC14_0357830</name>
</gene>
<name>A0A0F9WGY7_9ZZZZ</name>
<sequence>METSIIKSRINWFWLERWIKQTEAMSIVVFSDNDRVEEAIKVLYEAHSFLLNRKAQLERDLHSIDRTIQLMSEG</sequence>
<protein>
    <submittedName>
        <fullName evidence="1">Uncharacterized protein</fullName>
    </submittedName>
</protein>
<dbReference type="AlphaFoldDB" id="A0A0F9WGY7"/>
<evidence type="ECO:0000313" key="1">
    <source>
        <dbReference type="EMBL" id="KKN77658.1"/>
    </source>
</evidence>
<organism evidence="1">
    <name type="scientific">marine sediment metagenome</name>
    <dbReference type="NCBI Taxonomy" id="412755"/>
    <lineage>
        <taxon>unclassified sequences</taxon>
        <taxon>metagenomes</taxon>
        <taxon>ecological metagenomes</taxon>
    </lineage>
</organism>
<proteinExistence type="predicted"/>
<dbReference type="EMBL" id="LAZR01000275">
    <property type="protein sequence ID" value="KKN77658.1"/>
    <property type="molecule type" value="Genomic_DNA"/>
</dbReference>
<accession>A0A0F9WGY7</accession>